<feature type="compositionally biased region" description="Polar residues" evidence="1">
    <location>
        <begin position="267"/>
        <end position="302"/>
    </location>
</feature>
<feature type="compositionally biased region" description="Low complexity" evidence="1">
    <location>
        <begin position="1047"/>
        <end position="1058"/>
    </location>
</feature>
<feature type="compositionally biased region" description="Polar residues" evidence="1">
    <location>
        <begin position="1070"/>
        <end position="1081"/>
    </location>
</feature>
<feature type="compositionally biased region" description="Low complexity" evidence="1">
    <location>
        <begin position="869"/>
        <end position="879"/>
    </location>
</feature>
<dbReference type="Proteomes" id="UP000327085">
    <property type="component" value="Chromosome 4"/>
</dbReference>
<evidence type="ECO:0000313" key="2">
    <source>
        <dbReference type="EMBL" id="VVA29571.1"/>
    </source>
</evidence>
<organism evidence="2 3">
    <name type="scientific">Prunus dulcis</name>
    <name type="common">Almond</name>
    <name type="synonym">Amygdalus dulcis</name>
    <dbReference type="NCBI Taxonomy" id="3755"/>
    <lineage>
        <taxon>Eukaryota</taxon>
        <taxon>Viridiplantae</taxon>
        <taxon>Streptophyta</taxon>
        <taxon>Embryophyta</taxon>
        <taxon>Tracheophyta</taxon>
        <taxon>Spermatophyta</taxon>
        <taxon>Magnoliopsida</taxon>
        <taxon>eudicotyledons</taxon>
        <taxon>Gunneridae</taxon>
        <taxon>Pentapetalae</taxon>
        <taxon>rosids</taxon>
        <taxon>fabids</taxon>
        <taxon>Rosales</taxon>
        <taxon>Rosaceae</taxon>
        <taxon>Amygdaloideae</taxon>
        <taxon>Amygdaleae</taxon>
        <taxon>Prunus</taxon>
    </lineage>
</organism>
<dbReference type="PANTHER" id="PTHR31008:SF4">
    <property type="entry name" value="COP1-INTERACTING PROTEIN 7"/>
    <property type="match status" value="1"/>
</dbReference>
<dbReference type="PANTHER" id="PTHR31008">
    <property type="entry name" value="COP1-INTERACTING PROTEIN-RELATED"/>
    <property type="match status" value="1"/>
</dbReference>
<dbReference type="GO" id="GO:0045893">
    <property type="term" value="P:positive regulation of DNA-templated transcription"/>
    <property type="evidence" value="ECO:0007669"/>
    <property type="project" value="TreeGrafter"/>
</dbReference>
<dbReference type="FunCoup" id="A0A5E4FQ13">
    <property type="interactions" value="410"/>
</dbReference>
<feature type="compositionally biased region" description="Basic residues" evidence="1">
    <location>
        <begin position="371"/>
        <end position="385"/>
    </location>
</feature>
<feature type="region of interest" description="Disordered" evidence="1">
    <location>
        <begin position="804"/>
        <end position="954"/>
    </location>
</feature>
<dbReference type="OMA" id="MAMPWPN"/>
<feature type="compositionally biased region" description="Basic residues" evidence="1">
    <location>
        <begin position="485"/>
        <end position="496"/>
    </location>
</feature>
<dbReference type="GO" id="GO:0009416">
    <property type="term" value="P:response to light stimulus"/>
    <property type="evidence" value="ECO:0007669"/>
    <property type="project" value="TreeGrafter"/>
</dbReference>
<dbReference type="EMBL" id="CABIKO010000169">
    <property type="protein sequence ID" value="VVA29571.1"/>
    <property type="molecule type" value="Genomic_DNA"/>
</dbReference>
<sequence length="1231" mass="136697">MDSRTRLDHALFQLTPTRTRCELVIFAAAGGSEKLASGLLEPFLVHLKCAKDQISKGGYSIILRPPGSGASWFTKATLQRFVKFVTTPEALERFVTIEREILQIENSIQSNELTEAEADGNHNKSIALKSNSESNVTIDAVPEENSKIHLQRVLETRKVVLCKEQAMAYARALVAGFELDYIDDLISFSDTFGASRLREACINFINLYKQKNEDRLWMEEIAAMQACAHPELPYLGTSGIILAGEDNDPSQNLMINVNHSTLSVGKNGSLDTSVSESTSHGSLDVNQDNSLPTSGKMSSTDGKAQVPNPWPNHLPQYMHNFQGPVYPQMHPYQGYIFPGMQVPPYYPGNMKWPPNGEESGPTFDQESDGRRNHKSHRNKKKHSHGKVLETSDQDGSDQSTGSSYESESDDPMQHGKKYSGTEQVHRKKHGRKSSRKVVIRNINYITSKRDGETGSVSEGNSSDEDEFIDGKSIKQQVEEAVGSLGKKHRSTSHHQRKQDESKFPGNVDDSNGAADQEIKNGVANNYKGEKQNDNWNAFQDLLMRDKDSSSFDMEPHNIQVEEEYFSSKNSGEGRSFAFNQEQTKVTKQQADSSDFFVLTERDPGNESKTHVRYFEGDENAARITKRTDNTYEDVLFSRRIEESGNNSHDTVSGCANESYMTKCPNEGDWFISNQTDISANQDASNDLKLFDGVYASSKLATDSIHAEKNKRDVLVDDSFMVRDRSVVDQSDSQFRTDISIVPDIIGATQYEYGMEEISNDKPEAFSTHEPDDLYMMLDRGSAVEHAVAPWTPEMDYENNVSSFEATKKNPGTEMTDCVEVKKPSNGKRRNDKNTGSPGDKVQSKEARSKVVNGSLGKSKSDIMSRSTRPTSVSKSTVPKSKFEKEEEQRKRMEELRIQRQKRIAERSGSNTAMSKKAPVENKTAMTNTKSEKLKAQSSTQETKKSDKPVLRNSTLERLASARVTEKLSTVGVNSGQPKKQNIKANGVVATASSQKAASAMNKKPSPNKTKPSDVKDDLKTLNPLISSDSYVQEKVCIEATEALPIESSAAPATQPASSINHLEETKELHGTSSVEKSEGNLTLQRGALENGSCNGYSPNLRLSVPFEVNSAKLDQFTGDAEELPQEFPVLSEDKRNYLPEMSVYPPIPRSPNKTSIVSAVNIEENGPITKNLPISSEISEIEISTPPSDETLREQLHSRKKWNSDETSPKAAKGFKKLLLFGRKSRNSPVN</sequence>
<reference evidence="3" key="1">
    <citation type="journal article" date="2020" name="Plant J.">
        <title>Transposons played a major role in the diversification between the closely related almond and peach genomes: results from the almond genome sequence.</title>
        <authorList>
            <person name="Alioto T."/>
            <person name="Alexiou K.G."/>
            <person name="Bardil A."/>
            <person name="Barteri F."/>
            <person name="Castanera R."/>
            <person name="Cruz F."/>
            <person name="Dhingra A."/>
            <person name="Duval H."/>
            <person name="Fernandez I Marti A."/>
            <person name="Frias L."/>
            <person name="Galan B."/>
            <person name="Garcia J.L."/>
            <person name="Howad W."/>
            <person name="Gomez-Garrido J."/>
            <person name="Gut M."/>
            <person name="Julca I."/>
            <person name="Morata J."/>
            <person name="Puigdomenech P."/>
            <person name="Ribeca P."/>
            <person name="Rubio Cabetas M.J."/>
            <person name="Vlasova A."/>
            <person name="Wirthensohn M."/>
            <person name="Garcia-Mas J."/>
            <person name="Gabaldon T."/>
            <person name="Casacuberta J.M."/>
            <person name="Arus P."/>
        </authorList>
    </citation>
    <scope>NUCLEOTIDE SEQUENCE [LARGE SCALE GENOMIC DNA]</scope>
    <source>
        <strain evidence="3">cv. Texas</strain>
    </source>
</reference>
<dbReference type="InParanoid" id="A0A5E4FQ13"/>
<name>A0A5E4FQ13_PRUDU</name>
<feature type="compositionally biased region" description="Polar residues" evidence="1">
    <location>
        <begin position="855"/>
        <end position="868"/>
    </location>
</feature>
<gene>
    <name evidence="2" type="ORF">ALMOND_2B023744</name>
</gene>
<feature type="compositionally biased region" description="Basic and acidic residues" evidence="1">
    <location>
        <begin position="1010"/>
        <end position="1019"/>
    </location>
</feature>
<evidence type="ECO:0000256" key="1">
    <source>
        <dbReference type="SAM" id="MobiDB-lite"/>
    </source>
</evidence>
<evidence type="ECO:0000313" key="3">
    <source>
        <dbReference type="Proteomes" id="UP000327085"/>
    </source>
</evidence>
<feature type="compositionally biased region" description="Basic and acidic residues" evidence="1">
    <location>
        <begin position="1190"/>
        <end position="1208"/>
    </location>
</feature>
<protein>
    <submittedName>
        <fullName evidence="2">PREDICTED: COP1-interacting</fullName>
    </submittedName>
</protein>
<feature type="region of interest" description="Disordered" evidence="1">
    <location>
        <begin position="1044"/>
        <end position="1081"/>
    </location>
</feature>
<feature type="compositionally biased region" description="Basic and acidic residues" evidence="1">
    <location>
        <begin position="880"/>
        <end position="905"/>
    </location>
</feature>
<proteinExistence type="predicted"/>
<dbReference type="Gramene" id="VVA29571">
    <property type="protein sequence ID" value="VVA29571"/>
    <property type="gene ID" value="Prudul26B023744"/>
</dbReference>
<feature type="region of interest" description="Disordered" evidence="1">
    <location>
        <begin position="267"/>
        <end position="313"/>
    </location>
</feature>
<feature type="region of interest" description="Disordered" evidence="1">
    <location>
        <begin position="1182"/>
        <end position="1210"/>
    </location>
</feature>
<feature type="compositionally biased region" description="Basic residues" evidence="1">
    <location>
        <begin position="425"/>
        <end position="438"/>
    </location>
</feature>
<feature type="region of interest" description="Disordered" evidence="1">
    <location>
        <begin position="351"/>
        <end position="531"/>
    </location>
</feature>
<accession>A0A5E4FQ13</accession>
<dbReference type="AlphaFoldDB" id="A0A5E4FQ13"/>
<feature type="region of interest" description="Disordered" evidence="1">
    <location>
        <begin position="969"/>
        <end position="1020"/>
    </location>
</feature>
<feature type="compositionally biased region" description="Polar residues" evidence="1">
    <location>
        <begin position="969"/>
        <end position="983"/>
    </location>
</feature>